<feature type="transmembrane region" description="Helical" evidence="5">
    <location>
        <begin position="166"/>
        <end position="182"/>
    </location>
</feature>
<dbReference type="Pfam" id="PF04932">
    <property type="entry name" value="Wzy_C"/>
    <property type="match status" value="1"/>
</dbReference>
<dbReference type="EMBL" id="SNXY01000006">
    <property type="protein sequence ID" value="TDP86553.1"/>
    <property type="molecule type" value="Genomic_DNA"/>
</dbReference>
<feature type="transmembrane region" description="Helical" evidence="5">
    <location>
        <begin position="93"/>
        <end position="115"/>
    </location>
</feature>
<evidence type="ECO:0000256" key="2">
    <source>
        <dbReference type="ARBA" id="ARBA00022692"/>
    </source>
</evidence>
<keyword evidence="7" id="KW-0436">Ligase</keyword>
<feature type="transmembrane region" description="Helical" evidence="5">
    <location>
        <begin position="214"/>
        <end position="233"/>
    </location>
</feature>
<sequence length="419" mass="45843">MSAERAAAVARGGVVRVSALADGVLWLAVFLGGFVIFEPAPYELFLVAVIPVYFMAGLKIPRSVGPLLVCLICYVTGGLLSTSQTGAPRFVDALVYVGVSLFLAISAVWYAALAADDWRRIRLIERAYVGTAVLVSLLGVAGYFRLVPDPDLFLLYGRAKSTFQDPNVFGPFLILPSLVLARRLMTGPILTRPGTVLGLVILVLGVFLSFSRAAWGMLAVGLPLLAAVVSANFPTNRQRLRLVGIVVAGVALLVVLIAVAASIPAVYDILVQRAKLVQDYDGKDGAELGRFARHWAGFMLATEKPFGIGPWEFDRLYIEATHNTYLKALMEYGWLGFVSYVTLVGFTLRRALPLLWQPRPWQGFAQCLVVSFLLHMVVGWIIDTDHWRHFYLTFGLIWGLAAAEAAHRRARPDRAAEPA</sequence>
<keyword evidence="4 5" id="KW-0472">Membrane</keyword>
<dbReference type="PANTHER" id="PTHR37422">
    <property type="entry name" value="TEICHURONIC ACID BIOSYNTHESIS PROTEIN TUAE"/>
    <property type="match status" value="1"/>
</dbReference>
<dbReference type="GO" id="GO:0016020">
    <property type="term" value="C:membrane"/>
    <property type="evidence" value="ECO:0007669"/>
    <property type="project" value="UniProtKB-SubCell"/>
</dbReference>
<protein>
    <submittedName>
        <fullName evidence="7">O-antigen ligase</fullName>
    </submittedName>
</protein>
<feature type="transmembrane region" description="Helical" evidence="5">
    <location>
        <begin position="127"/>
        <end position="146"/>
    </location>
</feature>
<evidence type="ECO:0000313" key="8">
    <source>
        <dbReference type="Proteomes" id="UP000294547"/>
    </source>
</evidence>
<dbReference type="Proteomes" id="UP000294547">
    <property type="component" value="Unassembled WGS sequence"/>
</dbReference>
<reference evidence="7 8" key="1">
    <citation type="submission" date="2019-03" db="EMBL/GenBank/DDBJ databases">
        <title>Genomic Encyclopedia of Type Strains, Phase IV (KMG-IV): sequencing the most valuable type-strain genomes for metagenomic binning, comparative biology and taxonomic classification.</title>
        <authorList>
            <person name="Goeker M."/>
        </authorList>
    </citation>
    <scope>NUCLEOTIDE SEQUENCE [LARGE SCALE GENOMIC DNA]</scope>
    <source>
        <strain evidence="7 8">DSM 102969</strain>
    </source>
</reference>
<dbReference type="InterPro" id="IPR007016">
    <property type="entry name" value="O-antigen_ligase-rel_domated"/>
</dbReference>
<dbReference type="RefSeq" id="WP_126537011.1">
    <property type="nucleotide sequence ID" value="NZ_BSPM01000008.1"/>
</dbReference>
<evidence type="ECO:0000256" key="3">
    <source>
        <dbReference type="ARBA" id="ARBA00022989"/>
    </source>
</evidence>
<dbReference type="GO" id="GO:0016874">
    <property type="term" value="F:ligase activity"/>
    <property type="evidence" value="ECO:0007669"/>
    <property type="project" value="UniProtKB-KW"/>
</dbReference>
<feature type="transmembrane region" description="Helical" evidence="5">
    <location>
        <begin position="42"/>
        <end position="60"/>
    </location>
</feature>
<evidence type="ECO:0000313" key="7">
    <source>
        <dbReference type="EMBL" id="TDP86553.1"/>
    </source>
</evidence>
<comment type="caution">
    <text evidence="7">The sequence shown here is derived from an EMBL/GenBank/DDBJ whole genome shotgun (WGS) entry which is preliminary data.</text>
</comment>
<accession>A0A4R6RJ67</accession>
<feature type="transmembrane region" description="Helical" evidence="5">
    <location>
        <begin position="189"/>
        <end position="208"/>
    </location>
</feature>
<evidence type="ECO:0000256" key="4">
    <source>
        <dbReference type="ARBA" id="ARBA00023136"/>
    </source>
</evidence>
<dbReference type="PANTHER" id="PTHR37422:SF21">
    <property type="entry name" value="EXOQ-LIKE PROTEIN"/>
    <property type="match status" value="1"/>
</dbReference>
<dbReference type="InterPro" id="IPR051533">
    <property type="entry name" value="WaaL-like"/>
</dbReference>
<comment type="subcellular location">
    <subcellularLocation>
        <location evidence="1">Membrane</location>
        <topology evidence="1">Multi-pass membrane protein</topology>
    </subcellularLocation>
</comment>
<keyword evidence="8" id="KW-1185">Reference proteome</keyword>
<keyword evidence="3 5" id="KW-1133">Transmembrane helix</keyword>
<dbReference type="AlphaFoldDB" id="A0A4R6RJ67"/>
<feature type="domain" description="O-antigen ligase-related" evidence="6">
    <location>
        <begin position="198"/>
        <end position="341"/>
    </location>
</feature>
<feature type="transmembrane region" description="Helical" evidence="5">
    <location>
        <begin position="332"/>
        <end position="352"/>
    </location>
</feature>
<evidence type="ECO:0000259" key="6">
    <source>
        <dbReference type="Pfam" id="PF04932"/>
    </source>
</evidence>
<keyword evidence="2 5" id="KW-0812">Transmembrane</keyword>
<gene>
    <name evidence="7" type="ORF">EDD54_0432</name>
</gene>
<feature type="transmembrane region" description="Helical" evidence="5">
    <location>
        <begin position="245"/>
        <end position="267"/>
    </location>
</feature>
<name>A0A4R6RJ67_9HYPH</name>
<feature type="transmembrane region" description="Helical" evidence="5">
    <location>
        <begin position="67"/>
        <end position="87"/>
    </location>
</feature>
<proteinExistence type="predicted"/>
<evidence type="ECO:0000256" key="5">
    <source>
        <dbReference type="SAM" id="Phobius"/>
    </source>
</evidence>
<organism evidence="7 8">
    <name type="scientific">Oharaeibacter diazotrophicus</name>
    <dbReference type="NCBI Taxonomy" id="1920512"/>
    <lineage>
        <taxon>Bacteria</taxon>
        <taxon>Pseudomonadati</taxon>
        <taxon>Pseudomonadota</taxon>
        <taxon>Alphaproteobacteria</taxon>
        <taxon>Hyphomicrobiales</taxon>
        <taxon>Pleomorphomonadaceae</taxon>
        <taxon>Oharaeibacter</taxon>
    </lineage>
</organism>
<evidence type="ECO:0000256" key="1">
    <source>
        <dbReference type="ARBA" id="ARBA00004141"/>
    </source>
</evidence>
<feature type="transmembrane region" description="Helical" evidence="5">
    <location>
        <begin position="12"/>
        <end position="36"/>
    </location>
</feature>
<feature type="transmembrane region" description="Helical" evidence="5">
    <location>
        <begin position="388"/>
        <end position="406"/>
    </location>
</feature>
<dbReference type="OrthoDB" id="9796592at2"/>
<feature type="transmembrane region" description="Helical" evidence="5">
    <location>
        <begin position="364"/>
        <end position="382"/>
    </location>
</feature>